<sequence>MPIPRSEYLSNVWKDGIFERRVVFVTGGAGTICSGQTRALVALGANACIIGRNPQKTEAAAVDIATARKGAKVIGIGGCDVRDPENLKNAAERCVKELGAIDFVIAGAAGNFVAPIAGLSTNAFKAVMDIDVLGTYNTVKATIPYLIESAARNPNPSPNGLTGGRILYVSATFHYTGMPLQAHVSAAKASVDSIMASVSLEYGPLGVTSNVISPGGIAGTEGMERLASSEVDLKTSGKAIPIGRWGILRDISDATVYLFSDAGNYVNGEILVVDGGEFSKYVKSGKKEKSKL</sequence>
<dbReference type="GO" id="GO:0008670">
    <property type="term" value="F:2,4-dienoyl-CoA reductase (NADPH) activity"/>
    <property type="evidence" value="ECO:0007669"/>
    <property type="project" value="InterPro"/>
</dbReference>
<dbReference type="Pfam" id="PF13561">
    <property type="entry name" value="adh_short_C2"/>
    <property type="match status" value="1"/>
</dbReference>
<evidence type="ECO:0000256" key="4">
    <source>
        <dbReference type="ARBA" id="ARBA00048009"/>
    </source>
</evidence>
<dbReference type="PANTHER" id="PTHR43296:SF2">
    <property type="entry name" value="PEROXISOMAL 2,4-DIENOYL-COA REDUCTASE [(3E)-ENOYL-COA-PRODUCING]"/>
    <property type="match status" value="1"/>
</dbReference>
<dbReference type="InterPro" id="IPR036291">
    <property type="entry name" value="NAD(P)-bd_dom_sf"/>
</dbReference>
<dbReference type="PANTHER" id="PTHR43296">
    <property type="entry name" value="PEROXISOMAL 2,4-DIENOYL-COA REDUCTASE"/>
    <property type="match status" value="1"/>
</dbReference>
<dbReference type="HOGENOM" id="CLU_010194_1_2_1"/>
<proteinExistence type="predicted"/>
<protein>
    <recommendedName>
        <fullName evidence="3">2,4-dienoyl-CoA reductase [(3E)-enoyl-CoA-producing]</fullName>
        <ecNumber evidence="3">1.3.1.124</ecNumber>
    </recommendedName>
</protein>
<evidence type="ECO:0000256" key="2">
    <source>
        <dbReference type="ARBA" id="ARBA00023002"/>
    </source>
</evidence>
<dbReference type="InterPro" id="IPR045017">
    <property type="entry name" value="DECR2-like"/>
</dbReference>
<comment type="catalytic activity">
    <reaction evidence="4">
        <text>a (2E,4E)-dienoyl-CoA + NADPH + H(+) = a 4,5-saturated-(3E)-enoyl-CoA + NADP(+)</text>
        <dbReference type="Rhea" id="RHEA:45912"/>
        <dbReference type="ChEBI" id="CHEBI:15378"/>
        <dbReference type="ChEBI" id="CHEBI:57783"/>
        <dbReference type="ChEBI" id="CHEBI:58349"/>
        <dbReference type="ChEBI" id="CHEBI:85101"/>
        <dbReference type="ChEBI" id="CHEBI:85493"/>
        <dbReference type="EC" id="1.3.1.124"/>
    </reaction>
</comment>
<keyword evidence="7" id="KW-1185">Reference proteome</keyword>
<evidence type="ECO:0000256" key="3">
    <source>
        <dbReference type="ARBA" id="ARBA00026117"/>
    </source>
</evidence>
<keyword evidence="1" id="KW-0521">NADP</keyword>
<gene>
    <name evidence="6" type="ORF">UCREL1_8151</name>
</gene>
<dbReference type="GO" id="GO:0005777">
    <property type="term" value="C:peroxisome"/>
    <property type="evidence" value="ECO:0007669"/>
    <property type="project" value="TreeGrafter"/>
</dbReference>
<dbReference type="KEGG" id="ela:UCREL1_8151"/>
<comment type="catalytic activity">
    <reaction evidence="5">
        <text>a (2E,4Z)-dienoyl-CoA + NADPH + H(+) = a 4,5-saturated-(3E)-enoyl-CoA + NADP(+)</text>
        <dbReference type="Rhea" id="RHEA:61892"/>
        <dbReference type="ChEBI" id="CHEBI:15378"/>
        <dbReference type="ChEBI" id="CHEBI:57783"/>
        <dbReference type="ChEBI" id="CHEBI:58349"/>
        <dbReference type="ChEBI" id="CHEBI:85099"/>
        <dbReference type="ChEBI" id="CHEBI:85493"/>
        <dbReference type="EC" id="1.3.1.124"/>
    </reaction>
</comment>
<dbReference type="Gene3D" id="3.40.50.720">
    <property type="entry name" value="NAD(P)-binding Rossmann-like Domain"/>
    <property type="match status" value="1"/>
</dbReference>
<evidence type="ECO:0000256" key="1">
    <source>
        <dbReference type="ARBA" id="ARBA00022857"/>
    </source>
</evidence>
<dbReference type="EMBL" id="KB706977">
    <property type="protein sequence ID" value="EMR64881.1"/>
    <property type="molecule type" value="Genomic_DNA"/>
</dbReference>
<accession>M7T4X8</accession>
<reference evidence="7" key="1">
    <citation type="journal article" date="2013" name="Genome Announc.">
        <title>Draft genome sequence of the grapevine dieback fungus Eutypa lata UCR-EL1.</title>
        <authorList>
            <person name="Blanco-Ulate B."/>
            <person name="Rolshausen P.E."/>
            <person name="Cantu D."/>
        </authorList>
    </citation>
    <scope>NUCLEOTIDE SEQUENCE [LARGE SCALE GENOMIC DNA]</scope>
    <source>
        <strain evidence="7">UCR-EL1</strain>
    </source>
</reference>
<dbReference type="CDD" id="cd05369">
    <property type="entry name" value="TER_DECR_SDR_a"/>
    <property type="match status" value="1"/>
</dbReference>
<dbReference type="STRING" id="1287681.M7T4X8"/>
<dbReference type="OrthoDB" id="2136131at2759"/>
<dbReference type="PRINTS" id="PR00081">
    <property type="entry name" value="GDHRDH"/>
</dbReference>
<dbReference type="SUPFAM" id="SSF51735">
    <property type="entry name" value="NAD(P)-binding Rossmann-fold domains"/>
    <property type="match status" value="1"/>
</dbReference>
<organism evidence="6 7">
    <name type="scientific">Eutypa lata (strain UCR-EL1)</name>
    <name type="common">Grapevine dieback disease fungus</name>
    <name type="synonym">Eutypa armeniacae</name>
    <dbReference type="NCBI Taxonomy" id="1287681"/>
    <lineage>
        <taxon>Eukaryota</taxon>
        <taxon>Fungi</taxon>
        <taxon>Dikarya</taxon>
        <taxon>Ascomycota</taxon>
        <taxon>Pezizomycotina</taxon>
        <taxon>Sordariomycetes</taxon>
        <taxon>Xylariomycetidae</taxon>
        <taxon>Xylariales</taxon>
        <taxon>Diatrypaceae</taxon>
        <taxon>Eutypa</taxon>
    </lineage>
</organism>
<dbReference type="AlphaFoldDB" id="M7T4X8"/>
<evidence type="ECO:0000256" key="5">
    <source>
        <dbReference type="ARBA" id="ARBA00048340"/>
    </source>
</evidence>
<dbReference type="eggNOG" id="KOG0725">
    <property type="taxonomic scope" value="Eukaryota"/>
</dbReference>
<dbReference type="EC" id="1.3.1.124" evidence="3"/>
<evidence type="ECO:0000313" key="6">
    <source>
        <dbReference type="EMBL" id="EMR64881.1"/>
    </source>
</evidence>
<dbReference type="InterPro" id="IPR002347">
    <property type="entry name" value="SDR_fam"/>
</dbReference>
<dbReference type="GO" id="GO:0009062">
    <property type="term" value="P:fatty acid catabolic process"/>
    <property type="evidence" value="ECO:0007669"/>
    <property type="project" value="InterPro"/>
</dbReference>
<evidence type="ECO:0000313" key="7">
    <source>
        <dbReference type="Proteomes" id="UP000012174"/>
    </source>
</evidence>
<keyword evidence="2" id="KW-0560">Oxidoreductase</keyword>
<dbReference type="Proteomes" id="UP000012174">
    <property type="component" value="Unassembled WGS sequence"/>
</dbReference>
<dbReference type="OMA" id="MQAHVCA"/>
<name>M7T4X8_EUTLA</name>